<name>A0A1C7N8G1_9FUNG</name>
<evidence type="ECO:0000256" key="1">
    <source>
        <dbReference type="ARBA" id="ARBA00004123"/>
    </source>
</evidence>
<accession>A0A1C7N8G1</accession>
<keyword evidence="4" id="KW-0238">DNA-binding</keyword>
<dbReference type="PANTHER" id="PTHR10015:SF427">
    <property type="entry name" value="HEAT SHOCK FACTOR PROTEIN"/>
    <property type="match status" value="1"/>
</dbReference>
<dbReference type="Gene3D" id="1.10.10.10">
    <property type="entry name" value="Winged helix-like DNA-binding domain superfamily/Winged helix DNA-binding domain"/>
    <property type="match status" value="1"/>
</dbReference>
<dbReference type="PANTHER" id="PTHR10015">
    <property type="entry name" value="HEAT SHOCK TRANSCRIPTION FACTOR"/>
    <property type="match status" value="1"/>
</dbReference>
<evidence type="ECO:0000256" key="7">
    <source>
        <dbReference type="RuleBase" id="RU004020"/>
    </source>
</evidence>
<comment type="caution">
    <text evidence="9">The sequence shown here is derived from an EMBL/GenBank/DDBJ whole genome shotgun (WGS) entry which is preliminary data.</text>
</comment>
<dbReference type="SUPFAM" id="SSF46785">
    <property type="entry name" value="Winged helix' DNA-binding domain"/>
    <property type="match status" value="1"/>
</dbReference>
<dbReference type="InterPro" id="IPR036388">
    <property type="entry name" value="WH-like_DNA-bd_sf"/>
</dbReference>
<feature type="domain" description="HSF-type DNA-binding" evidence="8">
    <location>
        <begin position="74"/>
        <end position="98"/>
    </location>
</feature>
<evidence type="ECO:0000256" key="6">
    <source>
        <dbReference type="ARBA" id="ARBA00023242"/>
    </source>
</evidence>
<dbReference type="OrthoDB" id="60033at2759"/>
<keyword evidence="10" id="KW-1185">Reference proteome</keyword>
<evidence type="ECO:0000256" key="4">
    <source>
        <dbReference type="ARBA" id="ARBA00023125"/>
    </source>
</evidence>
<dbReference type="GO" id="GO:0043565">
    <property type="term" value="F:sequence-specific DNA binding"/>
    <property type="evidence" value="ECO:0007669"/>
    <property type="project" value="InterPro"/>
</dbReference>
<sequence>MAHRTRNMHSGKKPQSKHGFVERFFRVTPTRNAAFISKLFTMVDDESTRDLITWTGSGDQFTVFNNTEFSRVVLPRYFKHCNWSSFVRQLNMYDFHKVNDNNEDDTSDKDNFHNQVQRWDFKHPWFNKAGIDCLHKIRRKPPRNRLIPQMRYSNAMEILPSNSPDNGHRERVHSTSPLAEIPQATTELPNLSNDNSYYHSLPAIMPMPTQMQPKPSMDETVRHLSNHIGTMEQKLDHTSKEVDYLKKTVAIQQEMLEELMSTINQLKSARPQNTNDPVNEFNQYYSTAQPARKPRKIHELLGSGVEPQQNMHINNEVQLKRKRTTKAEK</sequence>
<evidence type="ECO:0000256" key="2">
    <source>
        <dbReference type="ARBA" id="ARBA00006403"/>
    </source>
</evidence>
<dbReference type="STRING" id="101091.A0A1C7N8G1"/>
<protein>
    <submittedName>
        <fullName evidence="9">Transcription factor SKN7</fullName>
    </submittedName>
</protein>
<proteinExistence type="inferred from homology"/>
<comment type="similarity">
    <text evidence="2 7">Belongs to the HSF family.</text>
</comment>
<keyword evidence="5" id="KW-0804">Transcription</keyword>
<dbReference type="PRINTS" id="PR00056">
    <property type="entry name" value="HSFDOMAIN"/>
</dbReference>
<dbReference type="Proteomes" id="UP000093000">
    <property type="component" value="Unassembled WGS sequence"/>
</dbReference>
<dbReference type="Pfam" id="PF00447">
    <property type="entry name" value="HSF_DNA-bind"/>
    <property type="match status" value="1"/>
</dbReference>
<gene>
    <name evidence="9" type="primary">SKN7_1</name>
    <name evidence="9" type="ORF">A0J61_06598</name>
</gene>
<evidence type="ECO:0000256" key="3">
    <source>
        <dbReference type="ARBA" id="ARBA00023015"/>
    </source>
</evidence>
<dbReference type="EMBL" id="LUGH01000406">
    <property type="protein sequence ID" value="OBZ85347.1"/>
    <property type="molecule type" value="Genomic_DNA"/>
</dbReference>
<dbReference type="FunFam" id="1.10.10.10:FF:000027">
    <property type="entry name" value="Heat shock transcription factor 1"/>
    <property type="match status" value="1"/>
</dbReference>
<keyword evidence="6" id="KW-0539">Nucleus</keyword>
<evidence type="ECO:0000313" key="10">
    <source>
        <dbReference type="Proteomes" id="UP000093000"/>
    </source>
</evidence>
<dbReference type="GO" id="GO:0005634">
    <property type="term" value="C:nucleus"/>
    <property type="evidence" value="ECO:0007669"/>
    <property type="project" value="UniProtKB-SubCell"/>
</dbReference>
<evidence type="ECO:0000259" key="8">
    <source>
        <dbReference type="PROSITE" id="PS00434"/>
    </source>
</evidence>
<dbReference type="InParanoid" id="A0A1C7N8G1"/>
<dbReference type="InterPro" id="IPR000232">
    <property type="entry name" value="HSF_DNA-bd"/>
</dbReference>
<reference evidence="9 10" key="1">
    <citation type="submission" date="2016-03" db="EMBL/GenBank/DDBJ databases">
        <title>Choanephora cucurbitarum.</title>
        <authorList>
            <person name="Min B."/>
            <person name="Park H."/>
            <person name="Park J.-H."/>
            <person name="Shin H.-D."/>
            <person name="Choi I.-G."/>
        </authorList>
    </citation>
    <scope>NUCLEOTIDE SEQUENCE [LARGE SCALE GENOMIC DNA]</scope>
    <source>
        <strain evidence="9 10">KUS-F28377</strain>
    </source>
</reference>
<evidence type="ECO:0000313" key="9">
    <source>
        <dbReference type="EMBL" id="OBZ85347.1"/>
    </source>
</evidence>
<dbReference type="SMART" id="SM00415">
    <property type="entry name" value="HSF"/>
    <property type="match status" value="1"/>
</dbReference>
<organism evidence="9 10">
    <name type="scientific">Choanephora cucurbitarum</name>
    <dbReference type="NCBI Taxonomy" id="101091"/>
    <lineage>
        <taxon>Eukaryota</taxon>
        <taxon>Fungi</taxon>
        <taxon>Fungi incertae sedis</taxon>
        <taxon>Mucoromycota</taxon>
        <taxon>Mucoromycotina</taxon>
        <taxon>Mucoromycetes</taxon>
        <taxon>Mucorales</taxon>
        <taxon>Mucorineae</taxon>
        <taxon>Choanephoraceae</taxon>
        <taxon>Choanephoroideae</taxon>
        <taxon>Choanephora</taxon>
    </lineage>
</organism>
<comment type="subcellular location">
    <subcellularLocation>
        <location evidence="1">Nucleus</location>
    </subcellularLocation>
</comment>
<dbReference type="InterPro" id="IPR036390">
    <property type="entry name" value="WH_DNA-bd_sf"/>
</dbReference>
<evidence type="ECO:0000256" key="5">
    <source>
        <dbReference type="ARBA" id="ARBA00023163"/>
    </source>
</evidence>
<dbReference type="PROSITE" id="PS00434">
    <property type="entry name" value="HSF_DOMAIN"/>
    <property type="match status" value="1"/>
</dbReference>
<keyword evidence="3" id="KW-0805">Transcription regulation</keyword>
<dbReference type="AlphaFoldDB" id="A0A1C7N8G1"/>
<dbReference type="GO" id="GO:0003700">
    <property type="term" value="F:DNA-binding transcription factor activity"/>
    <property type="evidence" value="ECO:0007669"/>
    <property type="project" value="InterPro"/>
</dbReference>